<dbReference type="EMBL" id="QSRA01000020">
    <property type="protein sequence ID" value="RGK80328.1"/>
    <property type="molecule type" value="Genomic_DNA"/>
</dbReference>
<dbReference type="Pfam" id="PF09605">
    <property type="entry name" value="Trep_Strep"/>
    <property type="match status" value="1"/>
</dbReference>
<feature type="transmembrane region" description="Helical" evidence="1">
    <location>
        <begin position="21"/>
        <end position="41"/>
    </location>
</feature>
<keyword evidence="1" id="KW-0472">Membrane</keyword>
<feature type="transmembrane region" description="Helical" evidence="1">
    <location>
        <begin position="47"/>
        <end position="66"/>
    </location>
</feature>
<evidence type="ECO:0000313" key="2">
    <source>
        <dbReference type="EMBL" id="RGK80328.1"/>
    </source>
</evidence>
<dbReference type="Proteomes" id="UP000261324">
    <property type="component" value="Unassembled WGS sequence"/>
</dbReference>
<sequence>MSAQSSYLNKKGLTVKDLVTIGIFTALFFVFELIGSLPFAPNPALTFYQPFGIALLCGPVYLLMVAKVPKRGGIVVLGIINGIIWYVLGMHWAMDLGYIVMGIIAEIVAGAKSYRNIKWNIASFSLFCLGPAGVFLAYFADPAAWAETMLNNGTSQEYIDMMTASAPAGMLPVILLGTIILGIISGLVGKKLLKKQFEKAGITA</sequence>
<feature type="transmembrane region" description="Helical" evidence="1">
    <location>
        <begin position="170"/>
        <end position="189"/>
    </location>
</feature>
<dbReference type="RefSeq" id="WP_117660571.1">
    <property type="nucleotide sequence ID" value="NZ_JBBNPT010000035.1"/>
</dbReference>
<feature type="transmembrane region" description="Helical" evidence="1">
    <location>
        <begin position="121"/>
        <end position="140"/>
    </location>
</feature>
<gene>
    <name evidence="2" type="ORF">DXC93_13215</name>
</gene>
<organism evidence="2 3">
    <name type="scientific">Dorea formicigenerans</name>
    <dbReference type="NCBI Taxonomy" id="39486"/>
    <lineage>
        <taxon>Bacteria</taxon>
        <taxon>Bacillati</taxon>
        <taxon>Bacillota</taxon>
        <taxon>Clostridia</taxon>
        <taxon>Lachnospirales</taxon>
        <taxon>Lachnospiraceae</taxon>
        <taxon>Dorea</taxon>
    </lineage>
</organism>
<evidence type="ECO:0000256" key="1">
    <source>
        <dbReference type="SAM" id="Phobius"/>
    </source>
</evidence>
<comment type="caution">
    <text evidence="2">The sequence shown here is derived from an EMBL/GenBank/DDBJ whole genome shotgun (WGS) entry which is preliminary data.</text>
</comment>
<name>A0A3E4PK88_9FIRM</name>
<feature type="transmembrane region" description="Helical" evidence="1">
    <location>
        <begin position="73"/>
        <end position="90"/>
    </location>
</feature>
<feature type="transmembrane region" description="Helical" evidence="1">
    <location>
        <begin position="96"/>
        <end position="114"/>
    </location>
</feature>
<keyword evidence="1" id="KW-0812">Transmembrane</keyword>
<proteinExistence type="predicted"/>
<dbReference type="InterPro" id="IPR011733">
    <property type="entry name" value="CHP02185_IM"/>
</dbReference>
<reference evidence="2 3" key="1">
    <citation type="submission" date="2018-08" db="EMBL/GenBank/DDBJ databases">
        <title>A genome reference for cultivated species of the human gut microbiota.</title>
        <authorList>
            <person name="Zou Y."/>
            <person name="Xue W."/>
            <person name="Luo G."/>
        </authorList>
    </citation>
    <scope>NUCLEOTIDE SEQUENCE [LARGE SCALE GENOMIC DNA]</scope>
    <source>
        <strain evidence="2 3">TF09-3</strain>
    </source>
</reference>
<keyword evidence="1" id="KW-1133">Transmembrane helix</keyword>
<dbReference type="NCBIfam" id="TIGR02185">
    <property type="entry name" value="Trep_Strep"/>
    <property type="match status" value="1"/>
</dbReference>
<accession>A0A3E4PK88</accession>
<evidence type="ECO:0000313" key="3">
    <source>
        <dbReference type="Proteomes" id="UP000261324"/>
    </source>
</evidence>
<protein>
    <submittedName>
        <fullName evidence="2">Trep_Strep domain-containing protein</fullName>
    </submittedName>
</protein>
<dbReference type="AlphaFoldDB" id="A0A3E4PK88"/>